<dbReference type="AlphaFoldDB" id="A0A0A1UHB3"/>
<organism evidence="2 3">
    <name type="scientific">Entamoeba invadens IP1</name>
    <dbReference type="NCBI Taxonomy" id="370355"/>
    <lineage>
        <taxon>Eukaryota</taxon>
        <taxon>Amoebozoa</taxon>
        <taxon>Evosea</taxon>
        <taxon>Archamoebae</taxon>
        <taxon>Mastigamoebida</taxon>
        <taxon>Entamoebidae</taxon>
        <taxon>Entamoeba</taxon>
    </lineage>
</organism>
<dbReference type="PANTHER" id="PTHR12806:SF0">
    <property type="entry name" value="VACUOLAR-SORTING PROTEIN SNF8"/>
    <property type="match status" value="1"/>
</dbReference>
<dbReference type="GO" id="GO:0000814">
    <property type="term" value="C:ESCRT II complex"/>
    <property type="evidence" value="ECO:0007669"/>
    <property type="project" value="InterPro"/>
</dbReference>
<reference evidence="2 3" key="1">
    <citation type="submission" date="2012-10" db="EMBL/GenBank/DDBJ databases">
        <authorList>
            <person name="Zafar N."/>
            <person name="Inman J."/>
            <person name="Hall N."/>
            <person name="Lorenzi H."/>
            <person name="Caler E."/>
        </authorList>
    </citation>
    <scope>NUCLEOTIDE SEQUENCE [LARGE SCALE GENOMIC DNA]</scope>
    <source>
        <strain evidence="2 3">IP1</strain>
    </source>
</reference>
<dbReference type="InterPro" id="IPR036388">
    <property type="entry name" value="WH-like_DNA-bd_sf"/>
</dbReference>
<sequence>MSKKAAEMRMRKKNSIKSVGKDLNRTEMEEMQKQMKMFKEGLESFAEKHQEEIKRNPDLRGKFFGLCRRMGVDPLRSQKGVLSVLFGNAQFLNELTVQVIEECYKSRGLNGGLIALEQLCANLNMKRNLQGTEIKASDISDAIRFANCLGNGLQIVEIHGKKFVTSVPFEFGEDQTLLLGLLEDKPYFVDKELTQIGWSRERIKAACMGLMDEGVLWVDDQFPCDEKEEEKMDDDLDIEVLDNLSQKNVEKAYWISKFTV</sequence>
<dbReference type="Proteomes" id="UP000014680">
    <property type="component" value="Unassembled WGS sequence"/>
</dbReference>
<comment type="similarity">
    <text evidence="1">Belongs to the SNF8 family.</text>
</comment>
<dbReference type="RefSeq" id="XP_004261793.1">
    <property type="nucleotide sequence ID" value="XM_004261745.1"/>
</dbReference>
<evidence type="ECO:0000256" key="1">
    <source>
        <dbReference type="ARBA" id="ARBA00009834"/>
    </source>
</evidence>
<accession>A0A0A1UHB3</accession>
<dbReference type="VEuPathDB" id="AmoebaDB:EIN_252460"/>
<proteinExistence type="inferred from homology"/>
<gene>
    <name evidence="2" type="ORF">EIN_252460</name>
</gene>
<dbReference type="EMBL" id="KB206169">
    <property type="protein sequence ID" value="ELP95022.1"/>
    <property type="molecule type" value="Genomic_DNA"/>
</dbReference>
<keyword evidence="3" id="KW-1185">Reference proteome</keyword>
<name>A0A0A1UHB3_ENTIV</name>
<dbReference type="Gene3D" id="6.10.140.180">
    <property type="match status" value="1"/>
</dbReference>
<dbReference type="InterPro" id="IPR036390">
    <property type="entry name" value="WH_DNA-bd_sf"/>
</dbReference>
<protein>
    <submittedName>
        <fullName evidence="2">Vacuolar-sorting protein SNF8, putative</fullName>
    </submittedName>
</protein>
<dbReference type="GeneID" id="14893812"/>
<dbReference type="OrthoDB" id="283883at2759"/>
<dbReference type="InterPro" id="IPR016689">
    <property type="entry name" value="ESCRT-2_cplx_Snf8"/>
</dbReference>
<dbReference type="OMA" id="QIVEVCM"/>
<evidence type="ECO:0000313" key="3">
    <source>
        <dbReference type="Proteomes" id="UP000014680"/>
    </source>
</evidence>
<dbReference type="Gene3D" id="1.10.10.10">
    <property type="entry name" value="Winged helix-like DNA-binding domain superfamily/Winged helix DNA-binding domain"/>
    <property type="match status" value="2"/>
</dbReference>
<evidence type="ECO:0000313" key="2">
    <source>
        <dbReference type="EMBL" id="ELP95022.1"/>
    </source>
</evidence>
<dbReference type="KEGG" id="eiv:EIN_252460"/>
<dbReference type="GO" id="GO:0043328">
    <property type="term" value="P:protein transport to vacuole involved in ubiquitin-dependent protein catabolic process via the multivesicular body sorting pathway"/>
    <property type="evidence" value="ECO:0007669"/>
    <property type="project" value="TreeGrafter"/>
</dbReference>
<dbReference type="PANTHER" id="PTHR12806">
    <property type="entry name" value="EAP30 SUBUNIT OF ELL COMPLEX"/>
    <property type="match status" value="1"/>
</dbReference>
<dbReference type="Pfam" id="PF04157">
    <property type="entry name" value="EAP30"/>
    <property type="match status" value="1"/>
</dbReference>
<dbReference type="SUPFAM" id="SSF46785">
    <property type="entry name" value="Winged helix' DNA-binding domain"/>
    <property type="match status" value="1"/>
</dbReference>
<dbReference type="InterPro" id="IPR040608">
    <property type="entry name" value="Snf8/Vps36"/>
</dbReference>